<reference evidence="4" key="1">
    <citation type="journal article" date="2019" name="Int. J. Syst. Evol. Microbiol.">
        <title>The Global Catalogue of Microorganisms (GCM) 10K type strain sequencing project: providing services to taxonomists for standard genome sequencing and annotation.</title>
        <authorList>
            <consortium name="The Broad Institute Genomics Platform"/>
            <consortium name="The Broad Institute Genome Sequencing Center for Infectious Disease"/>
            <person name="Wu L."/>
            <person name="Ma J."/>
        </authorList>
    </citation>
    <scope>NUCLEOTIDE SEQUENCE [LARGE SCALE GENOMIC DNA]</scope>
    <source>
        <strain evidence="4">JCM 17705</strain>
    </source>
</reference>
<dbReference type="Gene3D" id="2.30.42.10">
    <property type="match status" value="1"/>
</dbReference>
<feature type="domain" description="PDZ" evidence="2">
    <location>
        <begin position="389"/>
        <end position="445"/>
    </location>
</feature>
<organism evidence="3 4">
    <name type="scientific">Mucilaginibacter gynuensis</name>
    <dbReference type="NCBI Taxonomy" id="1302236"/>
    <lineage>
        <taxon>Bacteria</taxon>
        <taxon>Pseudomonadati</taxon>
        <taxon>Bacteroidota</taxon>
        <taxon>Sphingobacteriia</taxon>
        <taxon>Sphingobacteriales</taxon>
        <taxon>Sphingobacteriaceae</taxon>
        <taxon>Mucilaginibacter</taxon>
    </lineage>
</organism>
<evidence type="ECO:0000313" key="3">
    <source>
        <dbReference type="EMBL" id="GAA4311838.1"/>
    </source>
</evidence>
<dbReference type="RefSeq" id="WP_345209603.1">
    <property type="nucleotide sequence ID" value="NZ_BAABFT010000002.1"/>
</dbReference>
<accession>A0ABP8FVP4</accession>
<dbReference type="SMART" id="SM00228">
    <property type="entry name" value="PDZ"/>
    <property type="match status" value="1"/>
</dbReference>
<dbReference type="Pfam" id="PF13365">
    <property type="entry name" value="Trypsin_2"/>
    <property type="match status" value="1"/>
</dbReference>
<dbReference type="Proteomes" id="UP001500582">
    <property type="component" value="Unassembled WGS sequence"/>
</dbReference>
<gene>
    <name evidence="3" type="ORF">GCM10023149_06920</name>
</gene>
<dbReference type="SUPFAM" id="SSF50156">
    <property type="entry name" value="PDZ domain-like"/>
    <property type="match status" value="1"/>
</dbReference>
<evidence type="ECO:0000313" key="4">
    <source>
        <dbReference type="Proteomes" id="UP001500582"/>
    </source>
</evidence>
<dbReference type="InterPro" id="IPR036034">
    <property type="entry name" value="PDZ_sf"/>
</dbReference>
<comment type="caution">
    <text evidence="3">The sequence shown here is derived from an EMBL/GenBank/DDBJ whole genome shotgun (WGS) entry which is preliminary data.</text>
</comment>
<dbReference type="PANTHER" id="PTHR22939">
    <property type="entry name" value="SERINE PROTEASE FAMILY S1C HTRA-RELATED"/>
    <property type="match status" value="1"/>
</dbReference>
<protein>
    <recommendedName>
        <fullName evidence="2">PDZ domain-containing protein</fullName>
    </recommendedName>
</protein>
<proteinExistence type="inferred from homology"/>
<dbReference type="Gene3D" id="2.40.10.120">
    <property type="match status" value="2"/>
</dbReference>
<evidence type="ECO:0000256" key="1">
    <source>
        <dbReference type="ARBA" id="ARBA00010541"/>
    </source>
</evidence>
<dbReference type="PROSITE" id="PS50106">
    <property type="entry name" value="PDZ"/>
    <property type="match status" value="1"/>
</dbReference>
<dbReference type="Pfam" id="PF13180">
    <property type="entry name" value="PDZ_2"/>
    <property type="match status" value="1"/>
</dbReference>
<evidence type="ECO:0000259" key="2">
    <source>
        <dbReference type="PROSITE" id="PS50106"/>
    </source>
</evidence>
<dbReference type="EMBL" id="BAABFT010000002">
    <property type="protein sequence ID" value="GAA4311838.1"/>
    <property type="molecule type" value="Genomic_DNA"/>
</dbReference>
<name>A0ABP8FVP4_9SPHI</name>
<dbReference type="SUPFAM" id="SSF50494">
    <property type="entry name" value="Trypsin-like serine proteases"/>
    <property type="match status" value="2"/>
</dbReference>
<dbReference type="InterPro" id="IPR001478">
    <property type="entry name" value="PDZ"/>
</dbReference>
<dbReference type="PANTHER" id="PTHR22939:SF129">
    <property type="entry name" value="SERINE PROTEASE HTRA2, MITOCHONDRIAL"/>
    <property type="match status" value="1"/>
</dbReference>
<sequence>MKKLQLFVVVLFVILLPSIIYGQKFDRKTLEVTLHKAIEKAYPASVRMWGFDTVSKMQMSAQFSGVVVAKDGYILTAAHTTVVGKTYKVMFPNGKEAIALALGRITYEANPIAPDVAMMKIITQGSWPYAEMASSSALKVNEPCISIAYPETLNQRLPSVRFGRITNVKNDLGFVQSTCIMEPGDSGGPLFDYMGRVIALHSAINVDEATNYEIPVDYYRTYWSALNKVEDYKALPVQKDSVAADPFANKILTIPALTNVSEQFKTDLSKLATNTIKITSTIAAHQQSINGITLSLDGMGLPYKTIIISKSSMIGDEPVVSTGGGKSFKLNILARDKANDIVILQAPAAIKNGIKLNAVKNDTLVFNGLGKLLLSPLPDTIGVVSVLGSMQINQPKVFSMGFLGAAIAYKEGPLVLTRIQPNSPASEAGLEIGDQVLNINDKPMQKPEDYGAELQKYWPGDKVTFKVSHAGNTLTKEITLISRPPMGSNHPAEMFAGGKSIRRDGFEKVFTHDAIIKANHCGGPVFDTDGNFYGINIARFSRTSTLAIPAAVISQLVINALKNSNTQN</sequence>
<comment type="similarity">
    <text evidence="1">Belongs to the peptidase S1C family.</text>
</comment>
<dbReference type="InterPro" id="IPR009003">
    <property type="entry name" value="Peptidase_S1_PA"/>
</dbReference>
<keyword evidence="4" id="KW-1185">Reference proteome</keyword>